<sequence>MSAPPTRDYQIASFPQRNSDLLLSPLVQICHGMLSLGPAQILA</sequence>
<proteinExistence type="predicted"/>
<dbReference type="AlphaFoldDB" id="A0A0A8Y872"/>
<dbReference type="EMBL" id="GBRH01276497">
    <property type="protein sequence ID" value="JAD21398.1"/>
    <property type="molecule type" value="Transcribed_RNA"/>
</dbReference>
<accession>A0A0A8Y872</accession>
<name>A0A0A8Y872_ARUDO</name>
<protein>
    <submittedName>
        <fullName evidence="1">Uncharacterized protein</fullName>
    </submittedName>
</protein>
<organism evidence="1">
    <name type="scientific">Arundo donax</name>
    <name type="common">Giant reed</name>
    <name type="synonym">Donax arundinaceus</name>
    <dbReference type="NCBI Taxonomy" id="35708"/>
    <lineage>
        <taxon>Eukaryota</taxon>
        <taxon>Viridiplantae</taxon>
        <taxon>Streptophyta</taxon>
        <taxon>Embryophyta</taxon>
        <taxon>Tracheophyta</taxon>
        <taxon>Spermatophyta</taxon>
        <taxon>Magnoliopsida</taxon>
        <taxon>Liliopsida</taxon>
        <taxon>Poales</taxon>
        <taxon>Poaceae</taxon>
        <taxon>PACMAD clade</taxon>
        <taxon>Arundinoideae</taxon>
        <taxon>Arundineae</taxon>
        <taxon>Arundo</taxon>
    </lineage>
</organism>
<evidence type="ECO:0000313" key="1">
    <source>
        <dbReference type="EMBL" id="JAD21398.1"/>
    </source>
</evidence>
<reference evidence="1" key="1">
    <citation type="submission" date="2014-09" db="EMBL/GenBank/DDBJ databases">
        <authorList>
            <person name="Magalhaes I.L.F."/>
            <person name="Oliveira U."/>
            <person name="Santos F.R."/>
            <person name="Vidigal T.H.D.A."/>
            <person name="Brescovit A.D."/>
            <person name="Santos A.J."/>
        </authorList>
    </citation>
    <scope>NUCLEOTIDE SEQUENCE</scope>
    <source>
        <tissue evidence="1">Shoot tissue taken approximately 20 cm above the soil surface</tissue>
    </source>
</reference>
<reference evidence="1" key="2">
    <citation type="journal article" date="2015" name="Data Brief">
        <title>Shoot transcriptome of the giant reed, Arundo donax.</title>
        <authorList>
            <person name="Barrero R.A."/>
            <person name="Guerrero F.D."/>
            <person name="Moolhuijzen P."/>
            <person name="Goolsby J.A."/>
            <person name="Tidwell J."/>
            <person name="Bellgard S.E."/>
            <person name="Bellgard M.I."/>
        </authorList>
    </citation>
    <scope>NUCLEOTIDE SEQUENCE</scope>
    <source>
        <tissue evidence="1">Shoot tissue taken approximately 20 cm above the soil surface</tissue>
    </source>
</reference>